<name>A0A5C5UMP7_9CORY</name>
<evidence type="ECO:0000313" key="4">
    <source>
        <dbReference type="Proteomes" id="UP000320791"/>
    </source>
</evidence>
<dbReference type="AlphaFoldDB" id="A0A5C5UMP7"/>
<feature type="compositionally biased region" description="Basic and acidic residues" evidence="1">
    <location>
        <begin position="478"/>
        <end position="487"/>
    </location>
</feature>
<proteinExistence type="predicted"/>
<feature type="compositionally biased region" description="Acidic residues" evidence="1">
    <location>
        <begin position="388"/>
        <end position="398"/>
    </location>
</feature>
<comment type="caution">
    <text evidence="3">The sequence shown here is derived from an EMBL/GenBank/DDBJ whole genome shotgun (WGS) entry which is preliminary data.</text>
</comment>
<feature type="transmembrane region" description="Helical" evidence="2">
    <location>
        <begin position="186"/>
        <end position="211"/>
    </location>
</feature>
<gene>
    <name evidence="3" type="ORF">FRX94_04610</name>
</gene>
<feature type="region of interest" description="Disordered" evidence="1">
    <location>
        <begin position="388"/>
        <end position="487"/>
    </location>
</feature>
<dbReference type="Proteomes" id="UP000320791">
    <property type="component" value="Unassembled WGS sequence"/>
</dbReference>
<feature type="transmembrane region" description="Helical" evidence="2">
    <location>
        <begin position="323"/>
        <end position="342"/>
    </location>
</feature>
<keyword evidence="2" id="KW-0812">Transmembrane</keyword>
<dbReference type="RefSeq" id="WP_146323956.1">
    <property type="nucleotide sequence ID" value="NZ_BAABLR010000007.1"/>
</dbReference>
<dbReference type="OrthoDB" id="4428043at2"/>
<keyword evidence="2" id="KW-1133">Transmembrane helix</keyword>
<accession>A0A5C5UMP7</accession>
<feature type="transmembrane region" description="Helical" evidence="2">
    <location>
        <begin position="114"/>
        <end position="137"/>
    </location>
</feature>
<feature type="compositionally biased region" description="Low complexity" evidence="1">
    <location>
        <begin position="418"/>
        <end position="433"/>
    </location>
</feature>
<evidence type="ECO:0000256" key="2">
    <source>
        <dbReference type="SAM" id="Phobius"/>
    </source>
</evidence>
<dbReference type="Pfam" id="PF19877">
    <property type="entry name" value="DUF6350"/>
    <property type="match status" value="1"/>
</dbReference>
<feature type="compositionally biased region" description="Basic and acidic residues" evidence="1">
    <location>
        <begin position="399"/>
        <end position="414"/>
    </location>
</feature>
<organism evidence="3 4">
    <name type="scientific">Corynebacterium canis</name>
    <dbReference type="NCBI Taxonomy" id="679663"/>
    <lineage>
        <taxon>Bacteria</taxon>
        <taxon>Bacillati</taxon>
        <taxon>Actinomycetota</taxon>
        <taxon>Actinomycetes</taxon>
        <taxon>Mycobacteriales</taxon>
        <taxon>Corynebacteriaceae</taxon>
        <taxon>Corynebacterium</taxon>
    </lineage>
</organism>
<dbReference type="InterPro" id="IPR045931">
    <property type="entry name" value="DUF6350"/>
</dbReference>
<feature type="transmembrane region" description="Helical" evidence="2">
    <location>
        <begin position="27"/>
        <end position="51"/>
    </location>
</feature>
<evidence type="ECO:0000313" key="3">
    <source>
        <dbReference type="EMBL" id="TWT26680.1"/>
    </source>
</evidence>
<keyword evidence="2" id="KW-0472">Membrane</keyword>
<protein>
    <submittedName>
        <fullName evidence="3">Uncharacterized protein</fullName>
    </submittedName>
</protein>
<feature type="transmembrane region" description="Helical" evidence="2">
    <location>
        <begin position="292"/>
        <end position="311"/>
    </location>
</feature>
<feature type="transmembrane region" description="Helical" evidence="2">
    <location>
        <begin position="354"/>
        <end position="376"/>
    </location>
</feature>
<feature type="transmembrane region" description="Helical" evidence="2">
    <location>
        <begin position="231"/>
        <end position="255"/>
    </location>
</feature>
<feature type="transmembrane region" description="Helical" evidence="2">
    <location>
        <begin position="153"/>
        <end position="174"/>
    </location>
</feature>
<feature type="transmembrane region" description="Helical" evidence="2">
    <location>
        <begin position="80"/>
        <end position="102"/>
    </location>
</feature>
<evidence type="ECO:0000256" key="1">
    <source>
        <dbReference type="SAM" id="MobiDB-lite"/>
    </source>
</evidence>
<sequence>MPRTDTTQAQPPKQAEPQLKDRLKATLVTIVVPVAITILILVGAALAGLMFTETSLVALPATVAQSWLALNLVPVSGERASVGILPLAPALLFGWVMARRVYRSVKDRVSMFELQLLALCTVGIPILLTLTAVAMLYDASSVLPVKPPSLGEAIVRTLVMHLCVLGCGMGPRLWRALARRIAIPGTIVDAALFALSYLKWLALAGAATVVISLAFHWQTLSELMRHFSTPGAAAGVVTLSLLYLPNAAMFAAAVLLGSEFHISDGAVSLFSAHLVPLPPMPLFAAVPASVVPWAWVLLVIPLVIAAVLAYRRMGNTDQPIAEFVAAGGFIMLFTAIAVYLGSGTLGAFGHVGSLVWLTSCLAALFLTGTSVLAVVVHRVLGPKFEEDAADAAESEDNIEEKTTREARRAKKAADAEPEAAAAGADSNAGADVADAADPDTEPDVEPDAGSAEDTAADTAANSAEKPDADAEAGGDEPADSKDTTQGG</sequence>
<dbReference type="EMBL" id="VOHM01000007">
    <property type="protein sequence ID" value="TWT26680.1"/>
    <property type="molecule type" value="Genomic_DNA"/>
</dbReference>
<keyword evidence="4" id="KW-1185">Reference proteome</keyword>
<reference evidence="3 4" key="1">
    <citation type="submission" date="2019-08" db="EMBL/GenBank/DDBJ databases">
        <authorList>
            <person name="Lei W."/>
        </authorList>
    </citation>
    <scope>NUCLEOTIDE SEQUENCE [LARGE SCALE GENOMIC DNA]</scope>
    <source>
        <strain evidence="3 4">CCUG 58627</strain>
    </source>
</reference>
<feature type="transmembrane region" description="Helical" evidence="2">
    <location>
        <begin position="267"/>
        <end position="286"/>
    </location>
</feature>
<feature type="compositionally biased region" description="Acidic residues" evidence="1">
    <location>
        <begin position="434"/>
        <end position="446"/>
    </location>
</feature>